<evidence type="ECO:0000313" key="2">
    <source>
        <dbReference type="Proteomes" id="UP000887116"/>
    </source>
</evidence>
<dbReference type="Proteomes" id="UP000887116">
    <property type="component" value="Unassembled WGS sequence"/>
</dbReference>
<organism evidence="1 2">
    <name type="scientific">Trichonephila clavata</name>
    <name type="common">Joro spider</name>
    <name type="synonym">Nephila clavata</name>
    <dbReference type="NCBI Taxonomy" id="2740835"/>
    <lineage>
        <taxon>Eukaryota</taxon>
        <taxon>Metazoa</taxon>
        <taxon>Ecdysozoa</taxon>
        <taxon>Arthropoda</taxon>
        <taxon>Chelicerata</taxon>
        <taxon>Arachnida</taxon>
        <taxon>Araneae</taxon>
        <taxon>Araneomorphae</taxon>
        <taxon>Entelegynae</taxon>
        <taxon>Araneoidea</taxon>
        <taxon>Nephilidae</taxon>
        <taxon>Trichonephila</taxon>
    </lineage>
</organism>
<keyword evidence="2" id="KW-1185">Reference proteome</keyword>
<name>A0A8X6LG17_TRICU</name>
<dbReference type="AlphaFoldDB" id="A0A8X6LG17"/>
<sequence length="109" mass="12451">MSYPTLMLPWESSLVKSALSRALLNEEMSAYKFSAYTTQDHKNAVSDLLDLLGFNFHGMRPKTPFGTVPTVVLTSQQQDSLQLNSIDLKLQLSGHYYYLHFVQQHRSNL</sequence>
<comment type="caution">
    <text evidence="1">The sequence shown here is derived from an EMBL/GenBank/DDBJ whole genome shotgun (WGS) entry which is preliminary data.</text>
</comment>
<protein>
    <submittedName>
        <fullName evidence="1">Uncharacterized protein</fullName>
    </submittedName>
</protein>
<proteinExistence type="predicted"/>
<accession>A0A8X6LG17</accession>
<dbReference type="EMBL" id="BMAO01006069">
    <property type="protein sequence ID" value="GFR05844.1"/>
    <property type="molecule type" value="Genomic_DNA"/>
</dbReference>
<evidence type="ECO:0000313" key="1">
    <source>
        <dbReference type="EMBL" id="GFR05844.1"/>
    </source>
</evidence>
<gene>
    <name evidence="1" type="ORF">TNCT_673861</name>
</gene>
<reference evidence="1" key="1">
    <citation type="submission" date="2020-07" db="EMBL/GenBank/DDBJ databases">
        <title>Multicomponent nature underlies the extraordinary mechanical properties of spider dragline silk.</title>
        <authorList>
            <person name="Kono N."/>
            <person name="Nakamura H."/>
            <person name="Mori M."/>
            <person name="Yoshida Y."/>
            <person name="Ohtoshi R."/>
            <person name="Malay A.D."/>
            <person name="Moran D.A.P."/>
            <person name="Tomita M."/>
            <person name="Numata K."/>
            <person name="Arakawa K."/>
        </authorList>
    </citation>
    <scope>NUCLEOTIDE SEQUENCE</scope>
</reference>